<dbReference type="EMBL" id="MT141197">
    <property type="protein sequence ID" value="QJA56059.1"/>
    <property type="molecule type" value="Genomic_DNA"/>
</dbReference>
<dbReference type="AlphaFoldDB" id="A0A6M3IF44"/>
<accession>A0A6M3IF44</accession>
<organism evidence="1">
    <name type="scientific">viral metagenome</name>
    <dbReference type="NCBI Taxonomy" id="1070528"/>
    <lineage>
        <taxon>unclassified sequences</taxon>
        <taxon>metagenomes</taxon>
        <taxon>organismal metagenomes</taxon>
    </lineage>
</organism>
<protein>
    <submittedName>
        <fullName evidence="1">Uncharacterized protein</fullName>
    </submittedName>
</protein>
<reference evidence="1" key="1">
    <citation type="submission" date="2020-03" db="EMBL/GenBank/DDBJ databases">
        <title>The deep terrestrial virosphere.</title>
        <authorList>
            <person name="Holmfeldt K."/>
            <person name="Nilsson E."/>
            <person name="Simone D."/>
            <person name="Lopez-Fernandez M."/>
            <person name="Wu X."/>
            <person name="de Brujin I."/>
            <person name="Lundin D."/>
            <person name="Andersson A."/>
            <person name="Bertilsson S."/>
            <person name="Dopson M."/>
        </authorList>
    </citation>
    <scope>NUCLEOTIDE SEQUENCE</scope>
    <source>
        <strain evidence="1">MM415B01932</strain>
    </source>
</reference>
<sequence>MATFAEIANTPLEVDLGGKKLKVRRLPLDVLFGKAEAAVVSKQLQRIHEMADTLVGDDKASFLAKAMVDSIPSGTKLQEMTDSYLRSKDGVKLLLTEALRKDQPNIEREIDLSSLILEDPEKVTSIIKFLVQDREKKALPLAESPAASPA</sequence>
<evidence type="ECO:0000313" key="1">
    <source>
        <dbReference type="EMBL" id="QJA56059.1"/>
    </source>
</evidence>
<name>A0A6M3IF44_9ZZZZ</name>
<gene>
    <name evidence="1" type="ORF">MM415B01932_0012</name>
</gene>
<proteinExistence type="predicted"/>